<sequence>MNTVDFKNLKDSLKDIVTESISYDAKASEEEIKKKKRNIIIAVSGLMVVFVLFFGIMFFSFRLGSPMNMDGKKDLVYIHVAKGMSSADIGKELEKKGVISSTTKFWIATKLNGADSKFKVGTFALAKNMSAADALSVLINGNTVAVRVTIPEGYGVKDIAKRLDEYGVCTEKEFLELAKDYAPYDYMEKHKDTVYRVEGFLFPDTYDFASDATAKDVMNRMIDEFDNKLTADMRKEAAARDISIYDLVTMASLVEKEARYEEDMPIISQVLWKRLNISMPLQSDATLQYVMAEIKEDVSIADTKIDSPYNSYQNYGLPPGPIASPGLKALKSALRPASTDYLYFVADRQGKNYYSNTYDEHLAIVSEVR</sequence>
<keyword evidence="1 7" id="KW-1003">Cell membrane</keyword>
<evidence type="ECO:0000256" key="4">
    <source>
        <dbReference type="ARBA" id="ARBA00023136"/>
    </source>
</evidence>
<dbReference type="Gene3D" id="3.30.160.60">
    <property type="entry name" value="Classic Zinc Finger"/>
    <property type="match status" value="1"/>
</dbReference>
<comment type="catalytic activity">
    <reaction evidence="7">
        <text>a peptidoglycan chain = a peptidoglycan chain with N-acetyl-1,6-anhydromuramyl-[peptide] at the reducing end + a peptidoglycan chain with N-acetylglucosamine at the non-reducing end.</text>
        <dbReference type="EC" id="4.2.2.29"/>
    </reaction>
</comment>
<dbReference type="PANTHER" id="PTHR30518">
    <property type="entry name" value="ENDOLYTIC MUREIN TRANSGLYCOSYLASE"/>
    <property type="match status" value="1"/>
</dbReference>
<gene>
    <name evidence="7" type="primary">mltG</name>
    <name evidence="8" type="ORF">SAMN02745671_01397</name>
</gene>
<evidence type="ECO:0000313" key="9">
    <source>
        <dbReference type="Proteomes" id="UP000191240"/>
    </source>
</evidence>
<keyword evidence="3 7" id="KW-1133">Transmembrane helix</keyword>
<protein>
    <recommendedName>
        <fullName evidence="7">Endolytic murein transglycosylase</fullName>
        <ecNumber evidence="7">4.2.2.29</ecNumber>
    </recommendedName>
    <alternativeName>
        <fullName evidence="7">Peptidoglycan lytic transglycosylase</fullName>
    </alternativeName>
    <alternativeName>
        <fullName evidence="7">Peptidoglycan polymerization terminase</fullName>
    </alternativeName>
</protein>
<dbReference type="CDD" id="cd08010">
    <property type="entry name" value="MltG_like"/>
    <property type="match status" value="1"/>
</dbReference>
<accession>A0A1M6D9N5</accession>
<dbReference type="EMBL" id="FQYW01000010">
    <property type="protein sequence ID" value="SHI69957.1"/>
    <property type="molecule type" value="Genomic_DNA"/>
</dbReference>
<evidence type="ECO:0000313" key="8">
    <source>
        <dbReference type="EMBL" id="SHI69957.1"/>
    </source>
</evidence>
<dbReference type="Proteomes" id="UP000191240">
    <property type="component" value="Unassembled WGS sequence"/>
</dbReference>
<comment type="function">
    <text evidence="7">Functions as a peptidoglycan terminase that cleaves nascent peptidoglycan strands endolytically to terminate their elongation.</text>
</comment>
<comment type="similarity">
    <text evidence="7">Belongs to the transglycosylase MltG family.</text>
</comment>
<dbReference type="InterPro" id="IPR003770">
    <property type="entry name" value="MLTG-like"/>
</dbReference>
<evidence type="ECO:0000256" key="1">
    <source>
        <dbReference type="ARBA" id="ARBA00022475"/>
    </source>
</evidence>
<dbReference type="NCBIfam" id="TIGR00247">
    <property type="entry name" value="endolytic transglycosylase MltG"/>
    <property type="match status" value="1"/>
</dbReference>
<evidence type="ECO:0000256" key="6">
    <source>
        <dbReference type="ARBA" id="ARBA00023316"/>
    </source>
</evidence>
<dbReference type="HAMAP" id="MF_02065">
    <property type="entry name" value="MltG"/>
    <property type="match status" value="1"/>
</dbReference>
<feature type="site" description="Important for catalytic activity" evidence="7">
    <location>
        <position position="257"/>
    </location>
</feature>
<dbReference type="Gene3D" id="3.30.1490.480">
    <property type="entry name" value="Endolytic murein transglycosylase"/>
    <property type="match status" value="2"/>
</dbReference>
<name>A0A1M6D9N5_9FIRM</name>
<dbReference type="GO" id="GO:0005886">
    <property type="term" value="C:plasma membrane"/>
    <property type="evidence" value="ECO:0007669"/>
    <property type="project" value="UniProtKB-SubCell"/>
</dbReference>
<dbReference type="Pfam" id="PF02618">
    <property type="entry name" value="YceG"/>
    <property type="match status" value="1"/>
</dbReference>
<dbReference type="AlphaFoldDB" id="A0A1M6D9N5"/>
<feature type="transmembrane region" description="Helical" evidence="7">
    <location>
        <begin position="39"/>
        <end position="61"/>
    </location>
</feature>
<keyword evidence="5 7" id="KW-0456">Lyase</keyword>
<evidence type="ECO:0000256" key="3">
    <source>
        <dbReference type="ARBA" id="ARBA00022989"/>
    </source>
</evidence>
<proteinExistence type="inferred from homology"/>
<evidence type="ECO:0000256" key="7">
    <source>
        <dbReference type="HAMAP-Rule" id="MF_02065"/>
    </source>
</evidence>
<keyword evidence="6 7" id="KW-0961">Cell wall biogenesis/degradation</keyword>
<comment type="subcellular location">
    <subcellularLocation>
        <location evidence="7">Cell membrane</location>
        <topology evidence="7">Single-pass membrane protein</topology>
    </subcellularLocation>
</comment>
<keyword evidence="2 7" id="KW-0812">Transmembrane</keyword>
<organism evidence="8 9">
    <name type="scientific">Anaerovibrio lipolyticus DSM 3074</name>
    <dbReference type="NCBI Taxonomy" id="1120997"/>
    <lineage>
        <taxon>Bacteria</taxon>
        <taxon>Bacillati</taxon>
        <taxon>Bacillota</taxon>
        <taxon>Negativicutes</taxon>
        <taxon>Selenomonadales</taxon>
        <taxon>Selenomonadaceae</taxon>
        <taxon>Anaerovibrio</taxon>
    </lineage>
</organism>
<evidence type="ECO:0000256" key="5">
    <source>
        <dbReference type="ARBA" id="ARBA00023239"/>
    </source>
</evidence>
<dbReference type="GO" id="GO:0009252">
    <property type="term" value="P:peptidoglycan biosynthetic process"/>
    <property type="evidence" value="ECO:0007669"/>
    <property type="project" value="UniProtKB-UniRule"/>
</dbReference>
<dbReference type="GO" id="GO:0008932">
    <property type="term" value="F:lytic endotransglycosylase activity"/>
    <property type="evidence" value="ECO:0007669"/>
    <property type="project" value="UniProtKB-UniRule"/>
</dbReference>
<reference evidence="8 9" key="1">
    <citation type="submission" date="2016-11" db="EMBL/GenBank/DDBJ databases">
        <authorList>
            <person name="Jaros S."/>
            <person name="Januszkiewicz K."/>
            <person name="Wedrychowicz H."/>
        </authorList>
    </citation>
    <scope>NUCLEOTIDE SEQUENCE [LARGE SCALE GENOMIC DNA]</scope>
    <source>
        <strain evidence="8 9">DSM 3074</strain>
    </source>
</reference>
<dbReference type="EC" id="4.2.2.29" evidence="7"/>
<evidence type="ECO:0000256" key="2">
    <source>
        <dbReference type="ARBA" id="ARBA00022692"/>
    </source>
</evidence>
<dbReference type="PANTHER" id="PTHR30518:SF2">
    <property type="entry name" value="ENDOLYTIC MUREIN TRANSGLYCOSYLASE"/>
    <property type="match status" value="1"/>
</dbReference>
<dbReference type="GO" id="GO:0071555">
    <property type="term" value="P:cell wall organization"/>
    <property type="evidence" value="ECO:0007669"/>
    <property type="project" value="UniProtKB-KW"/>
</dbReference>
<keyword evidence="4 7" id="KW-0472">Membrane</keyword>